<accession>A0A453QRH6</accession>
<reference evidence="1" key="4">
    <citation type="submission" date="2019-03" db="UniProtKB">
        <authorList>
            <consortium name="EnsemblPlants"/>
        </authorList>
    </citation>
    <scope>IDENTIFICATION</scope>
</reference>
<dbReference type="Proteomes" id="UP000015105">
    <property type="component" value="Chromosome 7D"/>
</dbReference>
<proteinExistence type="predicted"/>
<evidence type="ECO:0008006" key="3">
    <source>
        <dbReference type="Google" id="ProtNLM"/>
    </source>
</evidence>
<dbReference type="PANTHER" id="PTHR43272">
    <property type="entry name" value="LONG-CHAIN-FATTY-ACID--COA LIGASE"/>
    <property type="match status" value="1"/>
</dbReference>
<reference evidence="1" key="5">
    <citation type="journal article" date="2021" name="G3 (Bethesda)">
        <title>Aegilops tauschii genome assembly Aet v5.0 features greater sequence contiguity and improved annotation.</title>
        <authorList>
            <person name="Wang L."/>
            <person name="Zhu T."/>
            <person name="Rodriguez J.C."/>
            <person name="Deal K.R."/>
            <person name="Dubcovsky J."/>
            <person name="McGuire P.E."/>
            <person name="Lux T."/>
            <person name="Spannagl M."/>
            <person name="Mayer K.F.X."/>
            <person name="Baldrich P."/>
            <person name="Meyers B.C."/>
            <person name="Huo N."/>
            <person name="Gu Y.Q."/>
            <person name="Zhou H."/>
            <person name="Devos K.M."/>
            <person name="Bennetzen J.L."/>
            <person name="Unver T."/>
            <person name="Budak H."/>
            <person name="Gulick P.J."/>
            <person name="Galiba G."/>
            <person name="Kalapos B."/>
            <person name="Nelson D.R."/>
            <person name="Li P."/>
            <person name="You F.M."/>
            <person name="Luo M.C."/>
            <person name="Dvorak J."/>
        </authorList>
    </citation>
    <scope>NUCLEOTIDE SEQUENCE [LARGE SCALE GENOMIC DNA]</scope>
    <source>
        <strain evidence="1">cv. AL8/78</strain>
    </source>
</reference>
<reference evidence="2" key="1">
    <citation type="journal article" date="2014" name="Science">
        <title>Ancient hybridizations among the ancestral genomes of bread wheat.</title>
        <authorList>
            <consortium name="International Wheat Genome Sequencing Consortium,"/>
            <person name="Marcussen T."/>
            <person name="Sandve S.R."/>
            <person name="Heier L."/>
            <person name="Spannagl M."/>
            <person name="Pfeifer M."/>
            <person name="Jakobsen K.S."/>
            <person name="Wulff B.B."/>
            <person name="Steuernagel B."/>
            <person name="Mayer K.F."/>
            <person name="Olsen O.A."/>
        </authorList>
    </citation>
    <scope>NUCLEOTIDE SEQUENCE [LARGE SCALE GENOMIC DNA]</scope>
    <source>
        <strain evidence="2">cv. AL8/78</strain>
    </source>
</reference>
<dbReference type="EnsemblPlants" id="AET7Gv20289100.3">
    <property type="protein sequence ID" value="AET7Gv20289100.3"/>
    <property type="gene ID" value="AET7Gv20289100"/>
</dbReference>
<evidence type="ECO:0000313" key="2">
    <source>
        <dbReference type="Proteomes" id="UP000015105"/>
    </source>
</evidence>
<name>A0A453QRH6_AEGTS</name>
<dbReference type="GO" id="GO:0004467">
    <property type="term" value="F:long-chain fatty acid-CoA ligase activity"/>
    <property type="evidence" value="ECO:0007669"/>
    <property type="project" value="TreeGrafter"/>
</dbReference>
<organism evidence="1 2">
    <name type="scientific">Aegilops tauschii subsp. strangulata</name>
    <name type="common">Goatgrass</name>
    <dbReference type="NCBI Taxonomy" id="200361"/>
    <lineage>
        <taxon>Eukaryota</taxon>
        <taxon>Viridiplantae</taxon>
        <taxon>Streptophyta</taxon>
        <taxon>Embryophyta</taxon>
        <taxon>Tracheophyta</taxon>
        <taxon>Spermatophyta</taxon>
        <taxon>Magnoliopsida</taxon>
        <taxon>Liliopsida</taxon>
        <taxon>Poales</taxon>
        <taxon>Poaceae</taxon>
        <taxon>BOP clade</taxon>
        <taxon>Pooideae</taxon>
        <taxon>Triticodae</taxon>
        <taxon>Triticeae</taxon>
        <taxon>Triticinae</taxon>
        <taxon>Aegilops</taxon>
    </lineage>
</organism>
<sequence length="166" mass="18735">MDGFTQTGDVGEWQPNGALKIIDRKKNIFKLSQGEYVAVENLENIYGVLPEIDSIWVYGNSFESFLIAVINPNQQALENWAGQNGVTGSLAELCENAKTKEHFIAELAKAAKEKKLKGFEFVRAVHLDAVPFDMERDLITPTYKKKRPQMLKYYQGAIDALYKSSK</sequence>
<dbReference type="SUPFAM" id="SSF56801">
    <property type="entry name" value="Acetyl-CoA synthetase-like"/>
    <property type="match status" value="1"/>
</dbReference>
<dbReference type="PANTHER" id="PTHR43272:SF79">
    <property type="entry name" value="OS06G0158000 PROTEIN"/>
    <property type="match status" value="1"/>
</dbReference>
<evidence type="ECO:0000313" key="1">
    <source>
        <dbReference type="EnsemblPlants" id="AET7Gv20289100.3"/>
    </source>
</evidence>
<protein>
    <recommendedName>
        <fullName evidence="3">AMP-dependent synthetase/ligase domain-containing protein</fullName>
    </recommendedName>
</protein>
<keyword evidence="2" id="KW-1185">Reference proteome</keyword>
<dbReference type="Gramene" id="AET7Gv20289100.3">
    <property type="protein sequence ID" value="AET7Gv20289100.3"/>
    <property type="gene ID" value="AET7Gv20289100"/>
</dbReference>
<dbReference type="GO" id="GO:0016020">
    <property type="term" value="C:membrane"/>
    <property type="evidence" value="ECO:0007669"/>
    <property type="project" value="TreeGrafter"/>
</dbReference>
<reference evidence="2" key="2">
    <citation type="journal article" date="2017" name="Nat. Plants">
        <title>The Aegilops tauschii genome reveals multiple impacts of transposons.</title>
        <authorList>
            <person name="Zhao G."/>
            <person name="Zou C."/>
            <person name="Li K."/>
            <person name="Wang K."/>
            <person name="Li T."/>
            <person name="Gao L."/>
            <person name="Zhang X."/>
            <person name="Wang H."/>
            <person name="Yang Z."/>
            <person name="Liu X."/>
            <person name="Jiang W."/>
            <person name="Mao L."/>
            <person name="Kong X."/>
            <person name="Jiao Y."/>
            <person name="Jia J."/>
        </authorList>
    </citation>
    <scope>NUCLEOTIDE SEQUENCE [LARGE SCALE GENOMIC DNA]</scope>
    <source>
        <strain evidence="2">cv. AL8/78</strain>
    </source>
</reference>
<reference evidence="1" key="3">
    <citation type="journal article" date="2017" name="Nature">
        <title>Genome sequence of the progenitor of the wheat D genome Aegilops tauschii.</title>
        <authorList>
            <person name="Luo M.C."/>
            <person name="Gu Y.Q."/>
            <person name="Puiu D."/>
            <person name="Wang H."/>
            <person name="Twardziok S.O."/>
            <person name="Deal K.R."/>
            <person name="Huo N."/>
            <person name="Zhu T."/>
            <person name="Wang L."/>
            <person name="Wang Y."/>
            <person name="McGuire P.E."/>
            <person name="Liu S."/>
            <person name="Long H."/>
            <person name="Ramasamy R.K."/>
            <person name="Rodriguez J.C."/>
            <person name="Van S.L."/>
            <person name="Yuan L."/>
            <person name="Wang Z."/>
            <person name="Xia Z."/>
            <person name="Xiao L."/>
            <person name="Anderson O.D."/>
            <person name="Ouyang S."/>
            <person name="Liang Y."/>
            <person name="Zimin A.V."/>
            <person name="Pertea G."/>
            <person name="Qi P."/>
            <person name="Bennetzen J.L."/>
            <person name="Dai X."/>
            <person name="Dawson M.W."/>
            <person name="Muller H.G."/>
            <person name="Kugler K."/>
            <person name="Rivarola-Duarte L."/>
            <person name="Spannagl M."/>
            <person name="Mayer K.F.X."/>
            <person name="Lu F.H."/>
            <person name="Bevan M.W."/>
            <person name="Leroy P."/>
            <person name="Li P."/>
            <person name="You F.M."/>
            <person name="Sun Q."/>
            <person name="Liu Z."/>
            <person name="Lyons E."/>
            <person name="Wicker T."/>
            <person name="Salzberg S.L."/>
            <person name="Devos K.M."/>
            <person name="Dvorak J."/>
        </authorList>
    </citation>
    <scope>NUCLEOTIDE SEQUENCE [LARGE SCALE GENOMIC DNA]</scope>
    <source>
        <strain evidence="1">cv. AL8/78</strain>
    </source>
</reference>
<dbReference type="AlphaFoldDB" id="A0A453QRH6"/>
<dbReference type="GO" id="GO:0005783">
    <property type="term" value="C:endoplasmic reticulum"/>
    <property type="evidence" value="ECO:0007669"/>
    <property type="project" value="TreeGrafter"/>
</dbReference>